<proteinExistence type="inferred from homology"/>
<keyword evidence="9" id="KW-0357">Heparan sulfate</keyword>
<feature type="chain" id="PRO_5036232518" evidence="12">
    <location>
        <begin position="18"/>
        <end position="612"/>
    </location>
</feature>
<evidence type="ECO:0000256" key="6">
    <source>
        <dbReference type="ARBA" id="ARBA00022974"/>
    </source>
</evidence>
<dbReference type="GO" id="GO:0005576">
    <property type="term" value="C:extracellular region"/>
    <property type="evidence" value="ECO:0007669"/>
    <property type="project" value="TreeGrafter"/>
</dbReference>
<sequence length="612" mass="71125">MFYSFFLVCLLISIAYTDNNQCSKLNSKLNRYGVHVNIYEEDFIGLRLCQNSINNYCCPQSYENKIQNATTIELYQSFEFYSINLYESLRRITVQLNETIVKLIESSRNETHFILQHNYKTFYSFYRSSIDLFFNNFLIITYKTYPYDIKNNIEELFRNILRITITVNNGNKPILPSYLLCLWRNQPFGNRQHLIINQLEIHLGKLFHLNELLKLSNELVQTMSMDITTDNHCIDSYIQLAYCNLCSGRKELPCLSNCINVIESCLINVSLINDVWINFIDSIENNAYFYGIENVLSSIGISISDALITLFNSDGIENKDIINECGYVHIRREIIDNDQLFHKQYNSDAVHLLDQQLKSMRQSLQSYRSFWLTLSEQICKSNDLSTSNNKICWTGTAISFDDKQSIRISYDKPLSLRLQRILKEMKEKSHVIGQQRITSGISISTTTKSSSLVDELKLNLTVDFDDYPDDNEFDYSDYAYDDSADESASTIKVTSTTTLPSSTTSINDDILVDDPNTVSYYDYGEQDLYSEDELNEISTQKLFSSSAISSTTTTTTTTTTTKVQIPSYHQRRPIIWNIHTDDEFYRNSQQQYNRSFSHNYSLFLLLLMFTFK</sequence>
<evidence type="ECO:0000256" key="3">
    <source>
        <dbReference type="ARBA" id="ARBA00022475"/>
    </source>
</evidence>
<dbReference type="GO" id="GO:0098552">
    <property type="term" value="C:side of membrane"/>
    <property type="evidence" value="ECO:0007669"/>
    <property type="project" value="UniProtKB-KW"/>
</dbReference>
<evidence type="ECO:0000256" key="5">
    <source>
        <dbReference type="ARBA" id="ARBA00022729"/>
    </source>
</evidence>
<dbReference type="AlphaFoldDB" id="A0A817YG24"/>
<dbReference type="EMBL" id="CAJNYD010001912">
    <property type="protein sequence ID" value="CAF3381174.1"/>
    <property type="molecule type" value="Genomic_DNA"/>
</dbReference>
<dbReference type="GO" id="GO:1905475">
    <property type="term" value="P:regulation of protein localization to membrane"/>
    <property type="evidence" value="ECO:0007669"/>
    <property type="project" value="TreeGrafter"/>
</dbReference>
<dbReference type="EMBL" id="CAJOBO010000012">
    <property type="protein sequence ID" value="CAF4094422.1"/>
    <property type="molecule type" value="Genomic_DNA"/>
</dbReference>
<dbReference type="InterPro" id="IPR001863">
    <property type="entry name" value="Glypican"/>
</dbReference>
<evidence type="ECO:0000256" key="2">
    <source>
        <dbReference type="ARBA" id="ARBA00010260"/>
    </source>
</evidence>
<reference evidence="13" key="1">
    <citation type="submission" date="2021-02" db="EMBL/GenBank/DDBJ databases">
        <authorList>
            <person name="Nowell W R."/>
        </authorList>
    </citation>
    <scope>NUCLEOTIDE SEQUENCE</scope>
</reference>
<evidence type="ECO:0000256" key="11">
    <source>
        <dbReference type="RuleBase" id="RU003518"/>
    </source>
</evidence>
<keyword evidence="8" id="KW-0325">Glycoprotein</keyword>
<protein>
    <submittedName>
        <fullName evidence="13">Uncharacterized protein</fullName>
    </submittedName>
</protein>
<keyword evidence="3" id="KW-1003">Cell membrane</keyword>
<evidence type="ECO:0000313" key="14">
    <source>
        <dbReference type="EMBL" id="CAF4094422.1"/>
    </source>
</evidence>
<accession>A0A817YG24</accession>
<feature type="signal peptide" evidence="12">
    <location>
        <begin position="1"/>
        <end position="17"/>
    </location>
</feature>
<comment type="similarity">
    <text evidence="2 11">Belongs to the glypican family.</text>
</comment>
<keyword evidence="4" id="KW-0336">GPI-anchor</keyword>
<comment type="caution">
    <text evidence="13">The sequence shown here is derived from an EMBL/GenBank/DDBJ whole genome shotgun (WGS) entry which is preliminary data.</text>
</comment>
<dbReference type="PANTHER" id="PTHR10822:SF29">
    <property type="entry name" value="DIVISION ABNORMALLY DELAYED PROTEIN"/>
    <property type="match status" value="1"/>
</dbReference>
<dbReference type="Proteomes" id="UP000663851">
    <property type="component" value="Unassembled WGS sequence"/>
</dbReference>
<dbReference type="GO" id="GO:0005886">
    <property type="term" value="C:plasma membrane"/>
    <property type="evidence" value="ECO:0007669"/>
    <property type="project" value="UniProtKB-SubCell"/>
</dbReference>
<keyword evidence="7" id="KW-0472">Membrane</keyword>
<keyword evidence="10" id="KW-0449">Lipoprotein</keyword>
<dbReference type="Proteomes" id="UP000663833">
    <property type="component" value="Unassembled WGS sequence"/>
</dbReference>
<keyword evidence="5 12" id="KW-0732">Signal</keyword>
<keyword evidence="6" id="KW-0654">Proteoglycan</keyword>
<dbReference type="Pfam" id="PF01153">
    <property type="entry name" value="Glypican"/>
    <property type="match status" value="1"/>
</dbReference>
<evidence type="ECO:0000256" key="12">
    <source>
        <dbReference type="SAM" id="SignalP"/>
    </source>
</evidence>
<evidence type="ECO:0000256" key="7">
    <source>
        <dbReference type="ARBA" id="ARBA00023136"/>
    </source>
</evidence>
<evidence type="ECO:0000313" key="13">
    <source>
        <dbReference type="EMBL" id="CAF3381174.1"/>
    </source>
</evidence>
<dbReference type="GO" id="GO:0009986">
    <property type="term" value="C:cell surface"/>
    <property type="evidence" value="ECO:0007669"/>
    <property type="project" value="TreeGrafter"/>
</dbReference>
<evidence type="ECO:0000256" key="4">
    <source>
        <dbReference type="ARBA" id="ARBA00022622"/>
    </source>
</evidence>
<evidence type="ECO:0000256" key="8">
    <source>
        <dbReference type="ARBA" id="ARBA00023180"/>
    </source>
</evidence>
<evidence type="ECO:0000313" key="15">
    <source>
        <dbReference type="Proteomes" id="UP000663833"/>
    </source>
</evidence>
<gene>
    <name evidence="14" type="ORF">HFQ381_LOCUS540</name>
    <name evidence="13" type="ORF">LUA448_LOCUS15783</name>
</gene>
<evidence type="ECO:0000256" key="1">
    <source>
        <dbReference type="ARBA" id="ARBA00004609"/>
    </source>
</evidence>
<evidence type="ECO:0000256" key="10">
    <source>
        <dbReference type="ARBA" id="ARBA00023288"/>
    </source>
</evidence>
<comment type="subcellular location">
    <subcellularLocation>
        <location evidence="1">Cell membrane</location>
        <topology evidence="1">Lipid-anchor</topology>
        <topology evidence="1">GPI-anchor</topology>
    </subcellularLocation>
</comment>
<evidence type="ECO:0000256" key="9">
    <source>
        <dbReference type="ARBA" id="ARBA00023207"/>
    </source>
</evidence>
<dbReference type="GO" id="GO:0016477">
    <property type="term" value="P:cell migration"/>
    <property type="evidence" value="ECO:0007669"/>
    <property type="project" value="TreeGrafter"/>
</dbReference>
<dbReference type="GO" id="GO:0009966">
    <property type="term" value="P:regulation of signal transduction"/>
    <property type="evidence" value="ECO:0007669"/>
    <property type="project" value="InterPro"/>
</dbReference>
<name>A0A817YG24_9BILA</name>
<organism evidence="13 15">
    <name type="scientific">Rotaria socialis</name>
    <dbReference type="NCBI Taxonomy" id="392032"/>
    <lineage>
        <taxon>Eukaryota</taxon>
        <taxon>Metazoa</taxon>
        <taxon>Spiralia</taxon>
        <taxon>Gnathifera</taxon>
        <taxon>Rotifera</taxon>
        <taxon>Eurotatoria</taxon>
        <taxon>Bdelloidea</taxon>
        <taxon>Philodinida</taxon>
        <taxon>Philodinidae</taxon>
        <taxon>Rotaria</taxon>
    </lineage>
</organism>
<dbReference type="PANTHER" id="PTHR10822">
    <property type="entry name" value="GLYPICAN"/>
    <property type="match status" value="1"/>
</dbReference>